<organism evidence="4">
    <name type="scientific">Hymenolepis diminuta</name>
    <name type="common">Rat tapeworm</name>
    <dbReference type="NCBI Taxonomy" id="6216"/>
    <lineage>
        <taxon>Eukaryota</taxon>
        <taxon>Metazoa</taxon>
        <taxon>Spiralia</taxon>
        <taxon>Lophotrochozoa</taxon>
        <taxon>Platyhelminthes</taxon>
        <taxon>Cestoda</taxon>
        <taxon>Eucestoda</taxon>
        <taxon>Cyclophyllidea</taxon>
        <taxon>Hymenolepididae</taxon>
        <taxon>Hymenolepis</taxon>
    </lineage>
</organism>
<dbReference type="AlphaFoldDB" id="A0A0R3SL73"/>
<evidence type="ECO:0000313" key="3">
    <source>
        <dbReference type="Proteomes" id="UP000274504"/>
    </source>
</evidence>
<keyword evidence="1" id="KW-1133">Transmembrane helix</keyword>
<proteinExistence type="predicted"/>
<sequence>MDFGVFASIHSHFNCVCSFSDYNGSRWCYRSLVETVTTFFFLDDGKVAAPGWVRSVPYQSRRYVRLFRSSSPSNDKVALIVGVLLTLTTAILTLLGRKYSQRLFVRSYDLPRARCEC</sequence>
<evidence type="ECO:0000313" key="4">
    <source>
        <dbReference type="WBParaSite" id="HDID_0000568801-mRNA-1"/>
    </source>
</evidence>
<evidence type="ECO:0000313" key="2">
    <source>
        <dbReference type="EMBL" id="VDL58004.1"/>
    </source>
</evidence>
<keyword evidence="1" id="KW-0812">Transmembrane</keyword>
<dbReference type="OrthoDB" id="755951at2759"/>
<accession>A0A0R3SL73</accession>
<dbReference type="WBParaSite" id="HDID_0000568801-mRNA-1">
    <property type="protein sequence ID" value="HDID_0000568801-mRNA-1"/>
    <property type="gene ID" value="HDID_0000568801"/>
</dbReference>
<keyword evidence="1" id="KW-0472">Membrane</keyword>
<feature type="transmembrane region" description="Helical" evidence="1">
    <location>
        <begin position="77"/>
        <end position="96"/>
    </location>
</feature>
<reference evidence="2 3" key="2">
    <citation type="submission" date="2018-11" db="EMBL/GenBank/DDBJ databases">
        <authorList>
            <consortium name="Pathogen Informatics"/>
        </authorList>
    </citation>
    <scope>NUCLEOTIDE SEQUENCE [LARGE SCALE GENOMIC DNA]</scope>
</reference>
<dbReference type="EMBL" id="UYSG01003207">
    <property type="protein sequence ID" value="VDL58004.1"/>
    <property type="molecule type" value="Genomic_DNA"/>
</dbReference>
<dbReference type="Proteomes" id="UP000274504">
    <property type="component" value="Unassembled WGS sequence"/>
</dbReference>
<evidence type="ECO:0000256" key="1">
    <source>
        <dbReference type="SAM" id="Phobius"/>
    </source>
</evidence>
<name>A0A0R3SL73_HYMDI</name>
<gene>
    <name evidence="2" type="ORF">HDID_LOCUS5686</name>
</gene>
<reference evidence="4" key="1">
    <citation type="submission" date="2017-02" db="UniProtKB">
        <authorList>
            <consortium name="WormBaseParasite"/>
        </authorList>
    </citation>
    <scope>IDENTIFICATION</scope>
</reference>
<protein>
    <submittedName>
        <fullName evidence="4">Transmembrane protein</fullName>
    </submittedName>
</protein>